<name>A0ABU2J7C3_9ACTN</name>
<accession>A0ABU2J7C3</accession>
<protein>
    <submittedName>
        <fullName evidence="1">OsmC family protein</fullName>
    </submittedName>
</protein>
<dbReference type="Gene3D" id="3.30.300.20">
    <property type="match status" value="1"/>
</dbReference>
<reference evidence="2" key="1">
    <citation type="submission" date="2023-07" db="EMBL/GenBank/DDBJ databases">
        <title>30 novel species of actinomycetes from the DSMZ collection.</title>
        <authorList>
            <person name="Nouioui I."/>
        </authorList>
    </citation>
    <scope>NUCLEOTIDE SEQUENCE [LARGE SCALE GENOMIC DNA]</scope>
    <source>
        <strain evidence="2">DSM 44399</strain>
    </source>
</reference>
<dbReference type="PANTHER" id="PTHR42830:SF2">
    <property type="entry name" value="OSMC_OHR FAMILY PROTEIN"/>
    <property type="match status" value="1"/>
</dbReference>
<evidence type="ECO:0000313" key="1">
    <source>
        <dbReference type="EMBL" id="MDT0260890.1"/>
    </source>
</evidence>
<dbReference type="RefSeq" id="WP_311422047.1">
    <property type="nucleotide sequence ID" value="NZ_JAVREH010000005.1"/>
</dbReference>
<sequence>MTGRTGPADHQYAVSVEWTGNTGSGTASYRGYDRSQVARGDGKNDILGSSDPAFLGDPARWNPEELLVVSASQCHLLWYLHLAATARVVVTSYVDAAAGTLRMNSDGGGQFSEILLRPWVVVAEPSMVERAVRLHDDVDAMCFIARSLNFPIRCEPTVTAAQPVGTQ</sequence>
<dbReference type="EMBL" id="JAVREH010000005">
    <property type="protein sequence ID" value="MDT0260890.1"/>
    <property type="molecule type" value="Genomic_DNA"/>
</dbReference>
<dbReference type="InterPro" id="IPR052707">
    <property type="entry name" value="OsmC_Ohr_Peroxiredoxin"/>
</dbReference>
<dbReference type="PANTHER" id="PTHR42830">
    <property type="entry name" value="OSMOTICALLY INDUCIBLE FAMILY PROTEIN"/>
    <property type="match status" value="1"/>
</dbReference>
<proteinExistence type="predicted"/>
<evidence type="ECO:0000313" key="2">
    <source>
        <dbReference type="Proteomes" id="UP001183176"/>
    </source>
</evidence>
<dbReference type="Pfam" id="PF02566">
    <property type="entry name" value="OsmC"/>
    <property type="match status" value="1"/>
</dbReference>
<organism evidence="1 2">
    <name type="scientific">Jatrophihabitans lederbergiae</name>
    <dbReference type="NCBI Taxonomy" id="3075547"/>
    <lineage>
        <taxon>Bacteria</taxon>
        <taxon>Bacillati</taxon>
        <taxon>Actinomycetota</taxon>
        <taxon>Actinomycetes</taxon>
        <taxon>Jatrophihabitantales</taxon>
        <taxon>Jatrophihabitantaceae</taxon>
        <taxon>Jatrophihabitans</taxon>
    </lineage>
</organism>
<gene>
    <name evidence="1" type="ORF">RM423_05730</name>
</gene>
<dbReference type="InterPro" id="IPR015946">
    <property type="entry name" value="KH_dom-like_a/b"/>
</dbReference>
<dbReference type="Proteomes" id="UP001183176">
    <property type="component" value="Unassembled WGS sequence"/>
</dbReference>
<comment type="caution">
    <text evidence="1">The sequence shown here is derived from an EMBL/GenBank/DDBJ whole genome shotgun (WGS) entry which is preliminary data.</text>
</comment>
<dbReference type="InterPro" id="IPR003718">
    <property type="entry name" value="OsmC/Ohr_fam"/>
</dbReference>
<dbReference type="SUPFAM" id="SSF82784">
    <property type="entry name" value="OsmC-like"/>
    <property type="match status" value="1"/>
</dbReference>
<keyword evidence="2" id="KW-1185">Reference proteome</keyword>
<dbReference type="InterPro" id="IPR036102">
    <property type="entry name" value="OsmC/Ohrsf"/>
</dbReference>